<keyword evidence="3" id="KW-1185">Reference proteome</keyword>
<keyword evidence="1" id="KW-0812">Transmembrane</keyword>
<feature type="transmembrane region" description="Helical" evidence="1">
    <location>
        <begin position="64"/>
        <end position="91"/>
    </location>
</feature>
<evidence type="ECO:0000313" key="2">
    <source>
        <dbReference type="EMBL" id="RDK46258.1"/>
    </source>
</evidence>
<name>A0A370PVP9_ASPPH</name>
<dbReference type="Proteomes" id="UP000254937">
    <property type="component" value="Unassembled WGS sequence"/>
</dbReference>
<keyword evidence="1" id="KW-1133">Transmembrane helix</keyword>
<proteinExistence type="predicted"/>
<protein>
    <submittedName>
        <fullName evidence="2">Uncharacterized protein</fullName>
    </submittedName>
</protein>
<dbReference type="EMBL" id="KZ851846">
    <property type="protein sequence ID" value="RDK46258.1"/>
    <property type="molecule type" value="Genomic_DNA"/>
</dbReference>
<evidence type="ECO:0000313" key="3">
    <source>
        <dbReference type="Proteomes" id="UP000254937"/>
    </source>
</evidence>
<sequence length="93" mass="10960">MMLSQTLPGLAGIALYFFDTLLSFILFFRSFYIFHFTLFILHIDHFHFHLSPYRGGQDGATRDGAWTGVLEVAQVGLYLIFVWVLYIYFFFLF</sequence>
<organism evidence="2 3">
    <name type="scientific">Aspergillus phoenicis ATCC 13157</name>
    <dbReference type="NCBI Taxonomy" id="1353007"/>
    <lineage>
        <taxon>Eukaryota</taxon>
        <taxon>Fungi</taxon>
        <taxon>Dikarya</taxon>
        <taxon>Ascomycota</taxon>
        <taxon>Pezizomycotina</taxon>
        <taxon>Eurotiomycetes</taxon>
        <taxon>Eurotiomycetidae</taxon>
        <taxon>Eurotiales</taxon>
        <taxon>Aspergillaceae</taxon>
        <taxon>Aspergillus</taxon>
    </lineage>
</organism>
<reference evidence="2 3" key="1">
    <citation type="submission" date="2018-07" db="EMBL/GenBank/DDBJ databases">
        <title>Section-level genome sequencing of Aspergillus section Nigri to investigate inter- and intra-species variation.</title>
        <authorList>
            <consortium name="DOE Joint Genome Institute"/>
            <person name="Vesth T.C."/>
            <person name="Nybo J.L."/>
            <person name="Theobald S."/>
            <person name="Frisvad J.C."/>
            <person name="Larsen T.O."/>
            <person name="Nielsen K.F."/>
            <person name="Hoof J.B."/>
            <person name="Brandl J."/>
            <person name="Salamov A."/>
            <person name="Riley R."/>
            <person name="Gladden J.M."/>
            <person name="Phatale P."/>
            <person name="Nielsen M.T."/>
            <person name="Lyhne E.K."/>
            <person name="Kogle M.E."/>
            <person name="Strasser K."/>
            <person name="McDonnell E."/>
            <person name="Barry K."/>
            <person name="Clum A."/>
            <person name="Chen C."/>
            <person name="Nolan M."/>
            <person name="Sandor L."/>
            <person name="Kuo A."/>
            <person name="Lipzen A."/>
            <person name="Hainaut M."/>
            <person name="Drula E."/>
            <person name="Tsang A."/>
            <person name="Magnuson J.K."/>
            <person name="Henrissat B."/>
            <person name="Wiebenga A."/>
            <person name="Simmons B.A."/>
            <person name="Makela M.R."/>
            <person name="De vries R.P."/>
            <person name="Grigoriev I.V."/>
            <person name="Mortensen U.H."/>
            <person name="Baker S.E."/>
            <person name="Andersen M.R."/>
        </authorList>
    </citation>
    <scope>NUCLEOTIDE SEQUENCE [LARGE SCALE GENOMIC DNA]</scope>
    <source>
        <strain evidence="2 3">ATCC 13157</strain>
    </source>
</reference>
<keyword evidence="1" id="KW-0472">Membrane</keyword>
<feature type="transmembrane region" description="Helical" evidence="1">
    <location>
        <begin position="20"/>
        <end position="43"/>
    </location>
</feature>
<dbReference type="AlphaFoldDB" id="A0A370PVP9"/>
<gene>
    <name evidence="2" type="ORF">M752DRAFT_99744</name>
</gene>
<evidence type="ECO:0000256" key="1">
    <source>
        <dbReference type="SAM" id="Phobius"/>
    </source>
</evidence>
<accession>A0A370PVP9</accession>